<feature type="region of interest" description="Disordered" evidence="1">
    <location>
        <begin position="111"/>
        <end position="231"/>
    </location>
</feature>
<dbReference type="RefSeq" id="WP_074768740.1">
    <property type="nucleotide sequence ID" value="NZ_FNKP01000002.1"/>
</dbReference>
<evidence type="ECO:0000256" key="1">
    <source>
        <dbReference type="SAM" id="MobiDB-lite"/>
    </source>
</evidence>
<feature type="compositionally biased region" description="Basic and acidic residues" evidence="1">
    <location>
        <begin position="22"/>
        <end position="32"/>
    </location>
</feature>
<evidence type="ECO:0000313" key="3">
    <source>
        <dbReference type="EMBL" id="SDR31149.1"/>
    </source>
</evidence>
<reference evidence="4" key="1">
    <citation type="submission" date="2016-10" db="EMBL/GenBank/DDBJ databases">
        <authorList>
            <person name="Varghese N."/>
        </authorList>
    </citation>
    <scope>NUCLEOTIDE SEQUENCE [LARGE SCALE GENOMIC DNA]</scope>
    <source>
        <strain evidence="4">GAS106B</strain>
    </source>
</reference>
<feature type="compositionally biased region" description="Low complexity" evidence="1">
    <location>
        <begin position="158"/>
        <end position="177"/>
    </location>
</feature>
<feature type="compositionally biased region" description="Polar residues" evidence="1">
    <location>
        <begin position="1"/>
        <end position="13"/>
    </location>
</feature>
<keyword evidence="2" id="KW-0812">Transmembrane</keyword>
<gene>
    <name evidence="3" type="ORF">SAMN05443245_4499</name>
</gene>
<proteinExistence type="predicted"/>
<dbReference type="EMBL" id="FNKP01000002">
    <property type="protein sequence ID" value="SDR31149.1"/>
    <property type="molecule type" value="Genomic_DNA"/>
</dbReference>
<feature type="compositionally biased region" description="Low complexity" evidence="1">
    <location>
        <begin position="185"/>
        <end position="204"/>
    </location>
</feature>
<accession>A0A1H1I0P1</accession>
<evidence type="ECO:0000313" key="4">
    <source>
        <dbReference type="Proteomes" id="UP000183487"/>
    </source>
</evidence>
<feature type="compositionally biased region" description="Polar residues" evidence="1">
    <location>
        <begin position="121"/>
        <end position="138"/>
    </location>
</feature>
<keyword evidence="4" id="KW-1185">Reference proteome</keyword>
<sequence>MFNDTHLPQSEANGAQADFPAEDLRDANDTRDPAPRFSRLALCVTAASALTLGVVGTVAYGVWFEHDQQAYADAMASARQSLGAPAAANSQPVRQIVSAQTEALPVIGNTSATEAAREPAGSSNPGQQIEEGSQQAVWSGQVARAQSAAIAPAGPDDTSLIAPAASTASASTTPSLHSTRRVTGSTDSNAASSSSSRTLKTSRAGQQDRRAATPDTQQNARLNGKQNARHPTTLFARMSLFFRRVSYRQHGGANPQQQDIYSHP</sequence>
<keyword evidence="2" id="KW-0472">Membrane</keyword>
<dbReference type="Proteomes" id="UP000183487">
    <property type="component" value="Unassembled WGS sequence"/>
</dbReference>
<feature type="transmembrane region" description="Helical" evidence="2">
    <location>
        <begin position="40"/>
        <end position="63"/>
    </location>
</feature>
<organism evidence="3 4">
    <name type="scientific">Paraburkholderia fungorum</name>
    <dbReference type="NCBI Taxonomy" id="134537"/>
    <lineage>
        <taxon>Bacteria</taxon>
        <taxon>Pseudomonadati</taxon>
        <taxon>Pseudomonadota</taxon>
        <taxon>Betaproteobacteria</taxon>
        <taxon>Burkholderiales</taxon>
        <taxon>Burkholderiaceae</taxon>
        <taxon>Paraburkholderia</taxon>
    </lineage>
</organism>
<name>A0A1H1I0P1_9BURK</name>
<feature type="region of interest" description="Disordered" evidence="1">
    <location>
        <begin position="1"/>
        <end position="32"/>
    </location>
</feature>
<keyword evidence="2" id="KW-1133">Transmembrane helix</keyword>
<dbReference type="OrthoDB" id="9006324at2"/>
<evidence type="ECO:0000256" key="2">
    <source>
        <dbReference type="SAM" id="Phobius"/>
    </source>
</evidence>
<feature type="compositionally biased region" description="Polar residues" evidence="1">
    <location>
        <begin position="214"/>
        <end position="230"/>
    </location>
</feature>
<protein>
    <submittedName>
        <fullName evidence="3">Uncharacterized protein</fullName>
    </submittedName>
</protein>
<dbReference type="AlphaFoldDB" id="A0A1H1I0P1"/>